<evidence type="ECO:0000313" key="2">
    <source>
        <dbReference type="Proteomes" id="UP000830768"/>
    </source>
</evidence>
<evidence type="ECO:0000313" key="1">
    <source>
        <dbReference type="EMBL" id="UPK99028.1"/>
    </source>
</evidence>
<gene>
    <name evidence="1" type="ORF">LCI18_009963</name>
</gene>
<keyword evidence="2" id="KW-1185">Reference proteome</keyword>
<protein>
    <submittedName>
        <fullName evidence="1">Uncharacterized protein</fullName>
    </submittedName>
</protein>
<dbReference type="Proteomes" id="UP000830768">
    <property type="component" value="Chromosome 8"/>
</dbReference>
<sequence>MVSRDDYSVGWVCALPIEVKAARGALDRMLVGIAGGVPDSKEDIRLGDVVVSRSTPTWPGIVQYSVNAEKAEAQFVRGGASDQPAPSLLAATSKTETAAIFGESRIPQYIDELVQKDPVTFTHPGPEQDVLFESSYEHTDVMSEDDGCNHCNPNMIQPRQPRETQDPTIHYGVIAAGHHLICTSVMKQKLVHEQDILCLDTEVAGLKDAAQYLAIRGICDYADSHSSKVWHAYAAVAAAAYAKEVLSFIPTAPKTVPLAINTYAEAAPVLDALLLARPEVDRRSLIALKGRRVDGTCEWLIQHPIYQAWLAAADRQLLWISGGPGKGKTMLAIYLTEVLKPTVDAADRVLLYYFCSNRDKNRNTALTVMRGIIHQWIDLHPNLAPHVKSSFEGTETTKYTVSNFASLWGVFMTLLEHSASSQVVCVLDGLDECEKDSLRQLLDAVGKYLASAQEDSRLQLKLILLSRSQPAILESKLSQYQQRYIFSKVAELAAEQTLTEEMAAHVQQALLAGADDTFLWVAFVANELQGRNWKQIQEIFHRVPKGLGGIYQRLLQQVNDKEALVPILQWIVLAARPLTLDELAVATGIKPSGNLPATQVIRHRLRSCGLLVKIEGDVVNLVHESAKEFFQSDQVNAKGTSMFRMTQDTHRTLMQVCLTHVEHGYGSSARSHPSSNRDPLLPYASQYWPVHFHHAMEVMDASAEFSRPFFRVDSPIQNGGNPPSFKLLHLAAYLGNTAWAKWLLSEHARLISRKDNYGLTPLSWAASRGHRDMVEFLLDHGARVNVKDRTRLTALHIAVTGQHKSIVCMLLDRGARLQDWSEHGDTPLIRAIQGNSTEIIQILLEHGARVDYLPTPPGAPPLKGPSEPLEERASRKVDLVMKTLDLSFRFPIILRLMTLYLKFIAFDRSILAPLSITCPAES</sequence>
<name>A0ACD3ZD92_FUSSC</name>
<dbReference type="EMBL" id="CP090036">
    <property type="protein sequence ID" value="UPK99028.1"/>
    <property type="molecule type" value="Genomic_DNA"/>
</dbReference>
<proteinExistence type="predicted"/>
<organism evidence="1 2">
    <name type="scientific">Fusarium solani subsp. cucurbitae</name>
    <name type="common">Neocosmosporum cucurbitae</name>
    <dbReference type="NCBI Taxonomy" id="2747967"/>
    <lineage>
        <taxon>Eukaryota</taxon>
        <taxon>Fungi</taxon>
        <taxon>Dikarya</taxon>
        <taxon>Ascomycota</taxon>
        <taxon>Pezizomycotina</taxon>
        <taxon>Sordariomycetes</taxon>
        <taxon>Hypocreomycetidae</taxon>
        <taxon>Hypocreales</taxon>
        <taxon>Nectriaceae</taxon>
        <taxon>Fusarium</taxon>
        <taxon>Fusarium solani species complex</taxon>
    </lineage>
</organism>
<accession>A0ACD3ZD92</accession>
<reference evidence="1" key="1">
    <citation type="submission" date="2021-11" db="EMBL/GenBank/DDBJ databases">
        <title>Fusarium solani-melongenae Genome sequencing and assembly.</title>
        <authorList>
            <person name="Xie S."/>
            <person name="Huang L."/>
            <person name="Zhang X."/>
        </authorList>
    </citation>
    <scope>NUCLEOTIDE SEQUENCE</scope>
    <source>
        <strain evidence="1">CRI 24-3</strain>
    </source>
</reference>